<sequence length="424" mass="48043">MSTNRHACPPAFARLSGRVEQCRTEANRQGEQFNIFAILGVQRDEARTHSRFLAELLDPNGRHGMGSCFLQVFKNDLLQLNTPVSSPVRVTRELSTEERRRIDIVVDMPDRLIGIEVKVDAADQPAQLADYHAELEQRARGRKHVTLVYLTLDGKAPSADSLKGLDSRQVHCLSFARDIRHWLNSCHASSQPKPELAHGILQYRRLIETLTGTGFTMTSMLADQLAHDKDDLGTALAVAAALPKAKTRVMLNFWQLLQTQLFETLGIMPEVYNSKNLRTLCHEYCHGKRDSKHVGLRIPISRQDGKTLCLYINLYHAIHYGLRLETKPGVPLACASTRDQFQGHFKDGNAVANQHKDWLVCYYHDPARQPAILNFHHFNEAVLALVEAESRQARVEALVQHQRQLIERARRLLDSNRPLPSMLP</sequence>
<gene>
    <name evidence="1" type="ORF">KTN04_00045</name>
</gene>
<accession>A0ABS6M627</accession>
<dbReference type="InterPro" id="IPR029470">
    <property type="entry name" value="PDDEXK_4"/>
</dbReference>
<comment type="caution">
    <text evidence="1">The sequence shown here is derived from an EMBL/GenBank/DDBJ whole genome shotgun (WGS) entry which is preliminary data.</text>
</comment>
<dbReference type="Proteomes" id="UP000755551">
    <property type="component" value="Unassembled WGS sequence"/>
</dbReference>
<name>A0ABS6M627_9GAMM</name>
<dbReference type="EMBL" id="JAHQZT010000001">
    <property type="protein sequence ID" value="MBV0931732.1"/>
    <property type="molecule type" value="Genomic_DNA"/>
</dbReference>
<reference evidence="1 2" key="1">
    <citation type="submission" date="2021-06" db="EMBL/GenBank/DDBJ databases">
        <title>Bacterium isolated from marine sediment.</title>
        <authorList>
            <person name="Zhu K.-L."/>
            <person name="Du Z.-J."/>
            <person name="Liang Q.-Y."/>
        </authorList>
    </citation>
    <scope>NUCLEOTIDE SEQUENCE [LARGE SCALE GENOMIC DNA]</scope>
    <source>
        <strain evidence="1 2">A346</strain>
    </source>
</reference>
<organism evidence="1 2">
    <name type="scientific">Marinobacterium weihaiense</name>
    <dbReference type="NCBI Taxonomy" id="2851016"/>
    <lineage>
        <taxon>Bacteria</taxon>
        <taxon>Pseudomonadati</taxon>
        <taxon>Pseudomonadota</taxon>
        <taxon>Gammaproteobacteria</taxon>
        <taxon>Oceanospirillales</taxon>
        <taxon>Oceanospirillaceae</taxon>
        <taxon>Marinobacterium</taxon>
    </lineage>
</organism>
<keyword evidence="2" id="KW-1185">Reference proteome</keyword>
<dbReference type="RefSeq" id="WP_217333162.1">
    <property type="nucleotide sequence ID" value="NZ_JAHQZT010000001.1"/>
</dbReference>
<evidence type="ECO:0000313" key="2">
    <source>
        <dbReference type="Proteomes" id="UP000755551"/>
    </source>
</evidence>
<evidence type="ECO:0000313" key="1">
    <source>
        <dbReference type="EMBL" id="MBV0931732.1"/>
    </source>
</evidence>
<protein>
    <submittedName>
        <fullName evidence="1">PD-(D/E)XK nuclease family protein</fullName>
    </submittedName>
</protein>
<proteinExistence type="predicted"/>
<dbReference type="Pfam" id="PF14281">
    <property type="entry name" value="PDDEXK_4"/>
    <property type="match status" value="1"/>
</dbReference>